<dbReference type="PROSITE" id="PS50893">
    <property type="entry name" value="ABC_TRANSPORTER_2"/>
    <property type="match status" value="1"/>
</dbReference>
<dbReference type="Gene3D" id="2.70.50.60">
    <property type="entry name" value="abc- transporter (atp binding component) like domain"/>
    <property type="match status" value="1"/>
</dbReference>
<dbReference type="RefSeq" id="WP_310231629.1">
    <property type="nucleotide sequence ID" value="NZ_JAVDUP010000003.1"/>
</dbReference>
<dbReference type="InterPro" id="IPR015860">
    <property type="entry name" value="ABC_transpr_TagH-like"/>
</dbReference>
<dbReference type="SMART" id="SM00382">
    <property type="entry name" value="AAA"/>
    <property type="match status" value="1"/>
</dbReference>
<dbReference type="InterPro" id="IPR003593">
    <property type="entry name" value="AAA+_ATPase"/>
</dbReference>
<evidence type="ECO:0000256" key="3">
    <source>
        <dbReference type="ARBA" id="ARBA00022741"/>
    </source>
</evidence>
<gene>
    <name evidence="6" type="ORF">J2W52_003072</name>
</gene>
<feature type="domain" description="ABC transporter" evidence="5">
    <location>
        <begin position="4"/>
        <end position="244"/>
    </location>
</feature>
<dbReference type="InterPro" id="IPR027417">
    <property type="entry name" value="P-loop_NTPase"/>
</dbReference>
<dbReference type="PROSITE" id="PS00211">
    <property type="entry name" value="ABC_TRANSPORTER_1"/>
    <property type="match status" value="1"/>
</dbReference>
<evidence type="ECO:0000313" key="6">
    <source>
        <dbReference type="EMBL" id="MDR6901448.1"/>
    </source>
</evidence>
<evidence type="ECO:0000256" key="4">
    <source>
        <dbReference type="ARBA" id="ARBA00022840"/>
    </source>
</evidence>
<dbReference type="InterPro" id="IPR029439">
    <property type="entry name" value="Wzt_C"/>
</dbReference>
<protein>
    <submittedName>
        <fullName evidence="6">Lipopolysaccharide transport system ATP-binding protein</fullName>
    </submittedName>
</protein>
<evidence type="ECO:0000256" key="1">
    <source>
        <dbReference type="ARBA" id="ARBA00005417"/>
    </source>
</evidence>
<dbReference type="Pfam" id="PF14524">
    <property type="entry name" value="Wzt_C"/>
    <property type="match status" value="1"/>
</dbReference>
<reference evidence="6 7" key="1">
    <citation type="submission" date="2023-07" db="EMBL/GenBank/DDBJ databases">
        <title>Sorghum-associated microbial communities from plants grown in Nebraska, USA.</title>
        <authorList>
            <person name="Schachtman D."/>
        </authorList>
    </citation>
    <scope>NUCLEOTIDE SEQUENCE [LARGE SCALE GENOMIC DNA]</scope>
    <source>
        <strain evidence="6 7">3199</strain>
    </source>
</reference>
<keyword evidence="2" id="KW-0813">Transport</keyword>
<dbReference type="PANTHER" id="PTHR46743">
    <property type="entry name" value="TEICHOIC ACIDS EXPORT ATP-BINDING PROTEIN TAGH"/>
    <property type="match status" value="1"/>
</dbReference>
<evidence type="ECO:0000256" key="2">
    <source>
        <dbReference type="ARBA" id="ARBA00022448"/>
    </source>
</evidence>
<keyword evidence="7" id="KW-1185">Reference proteome</keyword>
<keyword evidence="4 6" id="KW-0067">ATP-binding</keyword>
<sequence>MTVLRVEGIGKAFRTYRSEWQRVLSWLGLSVVPREEKWILRDITFSLEAGEAVGIVGQNGAGKSTLLKMLCNTLAPSVGTIEVSGRIAALLELGMGFNPDLTGRANVMNTAGLMGFTHDQILGVMSQIEAFAEIGTYFDEPLRTYSSGMQVRLAFSVATAFRPEILIVDEALSVGDAYFQHKSFNRIKQFQKEGTTLLLVSHDRSAVISLCDRAILIEKGEIRKDGPPEDVLDLYNALIAEKEGGIVSQTKNKDGRIQTVSGTGEAVIADVVLLDSTGCITDAVSVGEPVILEVKAKIVRDIPELVAGYMIKDRLGQPIFGTNTFHLDRVLYNLKAGEELMFRFKFNANFGNGNYSVAVSLHQSEAHVAYNYEWQDLAYTFAVVNTDKQKFVGVAWVPPGLELVR</sequence>
<keyword evidence="3" id="KW-0547">Nucleotide-binding</keyword>
<comment type="caution">
    <text evidence="6">The sequence shown here is derived from an EMBL/GenBank/DDBJ whole genome shotgun (WGS) entry which is preliminary data.</text>
</comment>
<dbReference type="InterPro" id="IPR003439">
    <property type="entry name" value="ABC_transporter-like_ATP-bd"/>
</dbReference>
<organism evidence="6 7">
    <name type="scientific">Rhizobium miluonense</name>
    <dbReference type="NCBI Taxonomy" id="411945"/>
    <lineage>
        <taxon>Bacteria</taxon>
        <taxon>Pseudomonadati</taxon>
        <taxon>Pseudomonadota</taxon>
        <taxon>Alphaproteobacteria</taxon>
        <taxon>Hyphomicrobiales</taxon>
        <taxon>Rhizobiaceae</taxon>
        <taxon>Rhizobium/Agrobacterium group</taxon>
        <taxon>Rhizobium</taxon>
    </lineage>
</organism>
<dbReference type="Proteomes" id="UP001250791">
    <property type="component" value="Unassembled WGS sequence"/>
</dbReference>
<accession>A0ABU1SRB5</accession>
<dbReference type="CDD" id="cd10147">
    <property type="entry name" value="Wzt_C-like"/>
    <property type="match status" value="1"/>
</dbReference>
<dbReference type="Pfam" id="PF00005">
    <property type="entry name" value="ABC_tran"/>
    <property type="match status" value="1"/>
</dbReference>
<evidence type="ECO:0000259" key="5">
    <source>
        <dbReference type="PROSITE" id="PS50893"/>
    </source>
</evidence>
<proteinExistence type="inferred from homology"/>
<dbReference type="CDD" id="cd03220">
    <property type="entry name" value="ABC_KpsT_Wzt"/>
    <property type="match status" value="1"/>
</dbReference>
<comment type="similarity">
    <text evidence="1">Belongs to the ABC transporter superfamily.</text>
</comment>
<dbReference type="InterPro" id="IPR050683">
    <property type="entry name" value="Bact_Polysacc_Export_ATP-bd"/>
</dbReference>
<dbReference type="SUPFAM" id="SSF52540">
    <property type="entry name" value="P-loop containing nucleoside triphosphate hydrolases"/>
    <property type="match status" value="1"/>
</dbReference>
<dbReference type="EMBL" id="JAVDUP010000003">
    <property type="protein sequence ID" value="MDR6901448.1"/>
    <property type="molecule type" value="Genomic_DNA"/>
</dbReference>
<dbReference type="Gene3D" id="3.40.50.300">
    <property type="entry name" value="P-loop containing nucleotide triphosphate hydrolases"/>
    <property type="match status" value="1"/>
</dbReference>
<dbReference type="InterPro" id="IPR017871">
    <property type="entry name" value="ABC_transporter-like_CS"/>
</dbReference>
<dbReference type="PANTHER" id="PTHR46743:SF2">
    <property type="entry name" value="TEICHOIC ACIDS EXPORT ATP-BINDING PROTEIN TAGH"/>
    <property type="match status" value="1"/>
</dbReference>
<dbReference type="GO" id="GO:0005524">
    <property type="term" value="F:ATP binding"/>
    <property type="evidence" value="ECO:0007669"/>
    <property type="project" value="UniProtKB-KW"/>
</dbReference>
<name>A0ABU1SRB5_9HYPH</name>
<evidence type="ECO:0000313" key="7">
    <source>
        <dbReference type="Proteomes" id="UP001250791"/>
    </source>
</evidence>